<feature type="compositionally biased region" description="Basic residues" evidence="1">
    <location>
        <begin position="1"/>
        <end position="19"/>
    </location>
</feature>
<dbReference type="AlphaFoldDB" id="A0A139HJV8"/>
<feature type="compositionally biased region" description="Low complexity" evidence="1">
    <location>
        <begin position="82"/>
        <end position="95"/>
    </location>
</feature>
<dbReference type="Proteomes" id="UP000070133">
    <property type="component" value="Unassembled WGS sequence"/>
</dbReference>
<feature type="compositionally biased region" description="Basic and acidic residues" evidence="1">
    <location>
        <begin position="97"/>
        <end position="107"/>
    </location>
</feature>
<comment type="caution">
    <text evidence="2">The sequence shown here is derived from an EMBL/GenBank/DDBJ whole genome shotgun (WGS) entry which is preliminary data.</text>
</comment>
<evidence type="ECO:0000313" key="3">
    <source>
        <dbReference type="Proteomes" id="UP000070133"/>
    </source>
</evidence>
<feature type="compositionally biased region" description="Low complexity" evidence="1">
    <location>
        <begin position="274"/>
        <end position="286"/>
    </location>
</feature>
<accession>A0A139HJV8</accession>
<feature type="region of interest" description="Disordered" evidence="1">
    <location>
        <begin position="1"/>
        <end position="61"/>
    </location>
</feature>
<feature type="compositionally biased region" description="Polar residues" evidence="1">
    <location>
        <begin position="22"/>
        <end position="61"/>
    </location>
</feature>
<feature type="region of interest" description="Disordered" evidence="1">
    <location>
        <begin position="73"/>
        <end position="114"/>
    </location>
</feature>
<organism evidence="2 3">
    <name type="scientific">Pseudocercospora eumusae</name>
    <dbReference type="NCBI Taxonomy" id="321146"/>
    <lineage>
        <taxon>Eukaryota</taxon>
        <taxon>Fungi</taxon>
        <taxon>Dikarya</taxon>
        <taxon>Ascomycota</taxon>
        <taxon>Pezizomycotina</taxon>
        <taxon>Dothideomycetes</taxon>
        <taxon>Dothideomycetidae</taxon>
        <taxon>Mycosphaerellales</taxon>
        <taxon>Mycosphaerellaceae</taxon>
        <taxon>Pseudocercospora</taxon>
    </lineage>
</organism>
<proteinExistence type="predicted"/>
<keyword evidence="3" id="KW-1185">Reference proteome</keyword>
<dbReference type="EMBL" id="LFZN01000039">
    <property type="protein sequence ID" value="KXT02672.1"/>
    <property type="molecule type" value="Genomic_DNA"/>
</dbReference>
<evidence type="ECO:0000256" key="1">
    <source>
        <dbReference type="SAM" id="MobiDB-lite"/>
    </source>
</evidence>
<sequence>MFSWFRRRRSSTTLSRRRPSPNLNTSSHSAKGHSRNQSTETTASDFSTWSQDTTASDVSRGTVETTISAGYVCQSRRKASRNSKPSKSSSRASSPETQERPEPRSRSDTSLSARSFRVITRTPLQKKRSSVWFDILPVRRRRHPKEEIHFVRFEVYVGTVNLDSSRTVSGGQAAFTLEHGFRLPALSPSILHLPLPPTPIPTSTRGVSSPHRYGTECCTWRKFVDPKANRHNVLSLPSHLCDLRPQYLLEVGNNAMQPGSAGDRPVQHSRHDSNSSISSASSNCTSEPEASMRDLCPSVSDIEIGISVSLLRTSARIVAV</sequence>
<protein>
    <submittedName>
        <fullName evidence="2">Uncharacterized protein</fullName>
    </submittedName>
</protein>
<feature type="region of interest" description="Disordered" evidence="1">
    <location>
        <begin position="254"/>
        <end position="292"/>
    </location>
</feature>
<gene>
    <name evidence="2" type="ORF">AC578_1172</name>
</gene>
<reference evidence="2 3" key="1">
    <citation type="submission" date="2015-07" db="EMBL/GenBank/DDBJ databases">
        <title>Comparative genomics of the Sigatoka disease complex on banana suggests a link between parallel evolutionary changes in Pseudocercospora fijiensis and Pseudocercospora eumusae and increased virulence on the banana host.</title>
        <authorList>
            <person name="Chang T.-C."/>
            <person name="Salvucci A."/>
            <person name="Crous P.W."/>
            <person name="Stergiopoulos I."/>
        </authorList>
    </citation>
    <scope>NUCLEOTIDE SEQUENCE [LARGE SCALE GENOMIC DNA]</scope>
    <source>
        <strain evidence="2 3">CBS 114824</strain>
    </source>
</reference>
<name>A0A139HJV8_9PEZI</name>
<evidence type="ECO:0000313" key="2">
    <source>
        <dbReference type="EMBL" id="KXT02672.1"/>
    </source>
</evidence>